<accession>A0ABQ8KPI7</accession>
<dbReference type="RefSeq" id="XP_047781886.1">
    <property type="nucleotide sequence ID" value="XM_047921493.1"/>
</dbReference>
<dbReference type="Proteomes" id="UP000814176">
    <property type="component" value="Unassembled WGS sequence"/>
</dbReference>
<evidence type="ECO:0000313" key="2">
    <source>
        <dbReference type="EMBL" id="KAH9840236.1"/>
    </source>
</evidence>
<gene>
    <name evidence="2" type="ORF">C8Q71DRAFT_721945</name>
</gene>
<evidence type="ECO:0000256" key="1">
    <source>
        <dbReference type="SAM" id="MobiDB-lite"/>
    </source>
</evidence>
<dbReference type="EMBL" id="JADCUA010000005">
    <property type="protein sequence ID" value="KAH9840236.1"/>
    <property type="molecule type" value="Genomic_DNA"/>
</dbReference>
<feature type="compositionally biased region" description="Acidic residues" evidence="1">
    <location>
        <begin position="260"/>
        <end position="279"/>
    </location>
</feature>
<comment type="caution">
    <text evidence="2">The sequence shown here is derived from an EMBL/GenBank/DDBJ whole genome shotgun (WGS) entry which is preliminary data.</text>
</comment>
<sequence length="363" mass="40546">MVNSQAKCFECMPAEAYEGMTDDEILETFDQQLKTMEEKWTQLMVEANEEMIEEEILQNLDQRLMAMEEMWTQLTADAEDEVTNKETLQTLDECLAAMEEHLIILDTYIWKLCHSDRDLELDEVDCLHHKVKINKQAKANESKGSNPRRSQQPKKALALSKGEKPKSKPKSKLAKGKKHARAEVEDDTDSDERPAQRACLGLVNGDAHRVIGLLCCATRVMAVDGPAVDQPSSSAQPSQCRGDPTVYDTEDVPPKLSACTEDESELSEPEDEDDKDETQEAPVLSPAAQPSGSVSIKSKFQAANLMLHNVASVLQSEDLLPYRHGTIYVPTTIELVIHCKIYMGPQNFQFMICACDGCWVHGS</sequence>
<feature type="compositionally biased region" description="Polar residues" evidence="1">
    <location>
        <begin position="230"/>
        <end position="239"/>
    </location>
</feature>
<name>A0ABQ8KPI7_9APHY</name>
<protein>
    <submittedName>
        <fullName evidence="2">Uncharacterized protein</fullName>
    </submittedName>
</protein>
<evidence type="ECO:0000313" key="3">
    <source>
        <dbReference type="Proteomes" id="UP000814176"/>
    </source>
</evidence>
<feature type="compositionally biased region" description="Polar residues" evidence="1">
    <location>
        <begin position="137"/>
        <end position="150"/>
    </location>
</feature>
<keyword evidence="3" id="KW-1185">Reference proteome</keyword>
<feature type="region of interest" description="Disordered" evidence="1">
    <location>
        <begin position="137"/>
        <end position="194"/>
    </location>
</feature>
<organism evidence="2 3">
    <name type="scientific">Rhodofomes roseus</name>
    <dbReference type="NCBI Taxonomy" id="34475"/>
    <lineage>
        <taxon>Eukaryota</taxon>
        <taxon>Fungi</taxon>
        <taxon>Dikarya</taxon>
        <taxon>Basidiomycota</taxon>
        <taxon>Agaricomycotina</taxon>
        <taxon>Agaricomycetes</taxon>
        <taxon>Polyporales</taxon>
        <taxon>Rhodofomes</taxon>
    </lineage>
</organism>
<feature type="region of interest" description="Disordered" evidence="1">
    <location>
        <begin position="227"/>
        <end position="292"/>
    </location>
</feature>
<dbReference type="GeneID" id="72002225"/>
<reference evidence="2 3" key="1">
    <citation type="journal article" date="2021" name="Environ. Microbiol.">
        <title>Gene family expansions and transcriptome signatures uncover fungal adaptations to wood decay.</title>
        <authorList>
            <person name="Hage H."/>
            <person name="Miyauchi S."/>
            <person name="Viragh M."/>
            <person name="Drula E."/>
            <person name="Min B."/>
            <person name="Chaduli D."/>
            <person name="Navarro D."/>
            <person name="Favel A."/>
            <person name="Norest M."/>
            <person name="Lesage-Meessen L."/>
            <person name="Balint B."/>
            <person name="Merenyi Z."/>
            <person name="de Eugenio L."/>
            <person name="Morin E."/>
            <person name="Martinez A.T."/>
            <person name="Baldrian P."/>
            <person name="Stursova M."/>
            <person name="Martinez M.J."/>
            <person name="Novotny C."/>
            <person name="Magnuson J.K."/>
            <person name="Spatafora J.W."/>
            <person name="Maurice S."/>
            <person name="Pangilinan J."/>
            <person name="Andreopoulos W."/>
            <person name="LaButti K."/>
            <person name="Hundley H."/>
            <person name="Na H."/>
            <person name="Kuo A."/>
            <person name="Barry K."/>
            <person name="Lipzen A."/>
            <person name="Henrissat B."/>
            <person name="Riley R."/>
            <person name="Ahrendt S."/>
            <person name="Nagy L.G."/>
            <person name="Grigoriev I.V."/>
            <person name="Martin F."/>
            <person name="Rosso M.N."/>
        </authorList>
    </citation>
    <scope>NUCLEOTIDE SEQUENCE [LARGE SCALE GENOMIC DNA]</scope>
    <source>
        <strain evidence="2 3">CIRM-BRFM 1785</strain>
    </source>
</reference>
<proteinExistence type="predicted"/>
<feature type="compositionally biased region" description="Basic residues" evidence="1">
    <location>
        <begin position="167"/>
        <end position="180"/>
    </location>
</feature>